<accession>A0ABP9SDA1</accession>
<feature type="region of interest" description="Disordered" evidence="1">
    <location>
        <begin position="59"/>
        <end position="81"/>
    </location>
</feature>
<keyword evidence="3" id="KW-1185">Reference proteome</keyword>
<evidence type="ECO:0000313" key="2">
    <source>
        <dbReference type="EMBL" id="GAA5193370.1"/>
    </source>
</evidence>
<protein>
    <submittedName>
        <fullName evidence="2">Uncharacterized protein</fullName>
    </submittedName>
</protein>
<comment type="caution">
    <text evidence="2">The sequence shown here is derived from an EMBL/GenBank/DDBJ whole genome shotgun (WGS) entry which is preliminary data.</text>
</comment>
<sequence length="81" mass="9338">MSPLAYPWRYAVRRQHKPGPPRYVVRLGDEHRAAPFQIGHDLRIMDDLTAHVDGWPEPVESLLDRPDGALNTRTEAPWRGK</sequence>
<gene>
    <name evidence="2" type="ORF">GCM10023322_55230</name>
</gene>
<evidence type="ECO:0000313" key="3">
    <source>
        <dbReference type="Proteomes" id="UP001501570"/>
    </source>
</evidence>
<name>A0ABP9SDA1_9ACTN</name>
<evidence type="ECO:0000256" key="1">
    <source>
        <dbReference type="SAM" id="MobiDB-lite"/>
    </source>
</evidence>
<proteinExistence type="predicted"/>
<dbReference type="EMBL" id="BAABJQ010000019">
    <property type="protein sequence ID" value="GAA5193370.1"/>
    <property type="molecule type" value="Genomic_DNA"/>
</dbReference>
<organism evidence="2 3">
    <name type="scientific">Rugosimonospora acidiphila</name>
    <dbReference type="NCBI Taxonomy" id="556531"/>
    <lineage>
        <taxon>Bacteria</taxon>
        <taxon>Bacillati</taxon>
        <taxon>Actinomycetota</taxon>
        <taxon>Actinomycetes</taxon>
        <taxon>Micromonosporales</taxon>
        <taxon>Micromonosporaceae</taxon>
        <taxon>Rugosimonospora</taxon>
    </lineage>
</organism>
<reference evidence="3" key="1">
    <citation type="journal article" date="2019" name="Int. J. Syst. Evol. Microbiol.">
        <title>The Global Catalogue of Microorganisms (GCM) 10K type strain sequencing project: providing services to taxonomists for standard genome sequencing and annotation.</title>
        <authorList>
            <consortium name="The Broad Institute Genomics Platform"/>
            <consortium name="The Broad Institute Genome Sequencing Center for Infectious Disease"/>
            <person name="Wu L."/>
            <person name="Ma J."/>
        </authorList>
    </citation>
    <scope>NUCLEOTIDE SEQUENCE [LARGE SCALE GENOMIC DNA]</scope>
    <source>
        <strain evidence="3">JCM 18304</strain>
    </source>
</reference>
<dbReference type="Proteomes" id="UP001501570">
    <property type="component" value="Unassembled WGS sequence"/>
</dbReference>